<protein>
    <submittedName>
        <fullName evidence="1">Uncharacterized protein</fullName>
    </submittedName>
</protein>
<comment type="caution">
    <text evidence="1">The sequence shown here is derived from an EMBL/GenBank/DDBJ whole genome shotgun (WGS) entry which is preliminary data.</text>
</comment>
<dbReference type="AlphaFoldDB" id="A0A151Z7F3"/>
<dbReference type="InterPro" id="IPR032675">
    <property type="entry name" value="LRR_dom_sf"/>
</dbReference>
<dbReference type="Proteomes" id="UP000076078">
    <property type="component" value="Unassembled WGS sequence"/>
</dbReference>
<dbReference type="Gene3D" id="3.80.10.10">
    <property type="entry name" value="Ribonuclease Inhibitor"/>
    <property type="match status" value="1"/>
</dbReference>
<dbReference type="EMBL" id="LODT01000038">
    <property type="protein sequence ID" value="KYQ89892.1"/>
    <property type="molecule type" value="Genomic_DNA"/>
</dbReference>
<evidence type="ECO:0000313" key="2">
    <source>
        <dbReference type="Proteomes" id="UP000076078"/>
    </source>
</evidence>
<name>A0A151Z7F3_TIELA</name>
<keyword evidence="2" id="KW-1185">Reference proteome</keyword>
<sequence>MLPHTLILKIIKHCVYNENIIYNSGINKRYLKKDESNKFKVVTLKSIKEISKQCTVNKIWLKLLKSIRYSIVIFDLYSINIIQDEFNSSIENLIRLKSFGYQFENLLIYMFLSYRPSMREDLATLGDFGFNLLDYYNDSNKDDKIHENLMTEIGNRRNDQQTLLIENMHDYTDDAIITIQYHGYTEKQKWFFLDYANSDAILLYTLKNCSNLLVLKISVNMNLNQELVELLKSSKSIRSLELSKVSTSYRQIVDIINHNDILDKLSLSYISYSGTDQTGLKLTTNKLRSLVVDNNNIFYEKLSEKITSLRTLSLSRLNSTTRVPCRQIEKLTLIDSQEIRPIYSNFPSLKYLKFTFTSTNELDRITNSLDPHGSIEKLSIHVQKDITQYISWATLLLRKCQQLNSIKIIFISNTKYYNEQLSIQYQYGHDILKSIIQIKK</sequence>
<gene>
    <name evidence="1" type="ORF">DLAC_09459</name>
</gene>
<evidence type="ECO:0000313" key="1">
    <source>
        <dbReference type="EMBL" id="KYQ89892.1"/>
    </source>
</evidence>
<reference evidence="1 2" key="1">
    <citation type="submission" date="2015-12" db="EMBL/GenBank/DDBJ databases">
        <title>Dictyostelia acquired genes for synthesis and detection of signals that induce cell-type specialization by lateral gene transfer from prokaryotes.</title>
        <authorList>
            <person name="Gloeckner G."/>
            <person name="Schaap P."/>
        </authorList>
    </citation>
    <scope>NUCLEOTIDE SEQUENCE [LARGE SCALE GENOMIC DNA]</scope>
    <source>
        <strain evidence="1 2">TK</strain>
    </source>
</reference>
<accession>A0A151Z7F3</accession>
<dbReference type="SUPFAM" id="SSF52047">
    <property type="entry name" value="RNI-like"/>
    <property type="match status" value="1"/>
</dbReference>
<proteinExistence type="predicted"/>
<organism evidence="1 2">
    <name type="scientific">Tieghemostelium lacteum</name>
    <name type="common">Slime mold</name>
    <name type="synonym">Dictyostelium lacteum</name>
    <dbReference type="NCBI Taxonomy" id="361077"/>
    <lineage>
        <taxon>Eukaryota</taxon>
        <taxon>Amoebozoa</taxon>
        <taxon>Evosea</taxon>
        <taxon>Eumycetozoa</taxon>
        <taxon>Dictyostelia</taxon>
        <taxon>Dictyosteliales</taxon>
        <taxon>Raperosteliaceae</taxon>
        <taxon>Tieghemostelium</taxon>
    </lineage>
</organism>
<dbReference type="InParanoid" id="A0A151Z7F3"/>